<keyword evidence="7" id="KW-0653">Protein transport</keyword>
<evidence type="ECO:0000256" key="5">
    <source>
        <dbReference type="ARBA" id="ARBA00022519"/>
    </source>
</evidence>
<evidence type="ECO:0000256" key="6">
    <source>
        <dbReference type="ARBA" id="ARBA00022692"/>
    </source>
</evidence>
<evidence type="ECO:0000313" key="11">
    <source>
        <dbReference type="EMBL" id="OSL45788.1"/>
    </source>
</evidence>
<dbReference type="Pfam" id="PF04612">
    <property type="entry name" value="T2SSM"/>
    <property type="match status" value="1"/>
</dbReference>
<dbReference type="InterPro" id="IPR023229">
    <property type="entry name" value="T2SS_M_periplasmic_sf"/>
</dbReference>
<keyword evidence="6 10" id="KW-0812">Transmembrane</keyword>
<organism evidence="11 12">
    <name type="scientific">Escherichia coli H605</name>
    <dbReference type="NCBI Taxonomy" id="656410"/>
    <lineage>
        <taxon>Bacteria</taxon>
        <taxon>Pseudomonadati</taxon>
        <taxon>Pseudomonadota</taxon>
        <taxon>Gammaproteobacteria</taxon>
        <taxon>Enterobacterales</taxon>
        <taxon>Enterobacteriaceae</taxon>
        <taxon>Escherichia</taxon>
    </lineage>
</organism>
<keyword evidence="3" id="KW-0813">Transport</keyword>
<keyword evidence="9 10" id="KW-0472">Membrane</keyword>
<dbReference type="GO" id="GO:0015628">
    <property type="term" value="P:protein secretion by the type II secretion system"/>
    <property type="evidence" value="ECO:0007669"/>
    <property type="project" value="InterPro"/>
</dbReference>
<dbReference type="AlphaFoldDB" id="A0AAJ3TY48"/>
<dbReference type="Proteomes" id="UP000243401">
    <property type="component" value="Unassembled WGS sequence"/>
</dbReference>
<dbReference type="InterPro" id="IPR007690">
    <property type="entry name" value="T2SS_GspM"/>
</dbReference>
<name>A0AAJ3TY48_ECOLX</name>
<comment type="similarity">
    <text evidence="2">Belongs to the GSP M family.</text>
</comment>
<dbReference type="EMBL" id="ADJX01000009">
    <property type="protein sequence ID" value="OSL45788.1"/>
    <property type="molecule type" value="Genomic_DNA"/>
</dbReference>
<evidence type="ECO:0000256" key="1">
    <source>
        <dbReference type="ARBA" id="ARBA00004377"/>
    </source>
</evidence>
<protein>
    <submittedName>
        <fullName evidence="11">General secretory pathway component, cryptic</fullName>
    </submittedName>
</protein>
<evidence type="ECO:0000256" key="9">
    <source>
        <dbReference type="ARBA" id="ARBA00023136"/>
    </source>
</evidence>
<reference evidence="11 12" key="1">
    <citation type="submission" date="2010-04" db="EMBL/GenBank/DDBJ databases">
        <title>The Genome Sequence of Escherichia coli H605.</title>
        <authorList>
            <consortium name="The Broad Institute Genome Sequencing Platform"/>
            <consortium name="The Broad Institute Genome Sequencing Center for Infectious Disease"/>
            <person name="Feldgarden M."/>
            <person name="Gordon D.M."/>
            <person name="Johnson J.R."/>
            <person name="Johnston B.D."/>
            <person name="Young S."/>
            <person name="Zeng Q."/>
            <person name="Koehrsen M."/>
            <person name="Alvarado L."/>
            <person name="Berlin A.M."/>
            <person name="Borenstein D."/>
            <person name="Chapman S.B."/>
            <person name="Chen Z."/>
            <person name="Engels R."/>
            <person name="Freedman E."/>
            <person name="Gellesch M."/>
            <person name="Goldberg J."/>
            <person name="Griggs A."/>
            <person name="Gujja S."/>
            <person name="Heilman E.R."/>
            <person name="Heiman D.I."/>
            <person name="Hepburn T.A."/>
            <person name="Howarth C."/>
            <person name="Jen D."/>
            <person name="Larson L."/>
            <person name="Mehta T."/>
            <person name="Park D."/>
            <person name="Pearson M."/>
            <person name="Richards J."/>
            <person name="Roberts A."/>
            <person name="Saif S."/>
            <person name="Shea T.D."/>
            <person name="Shenoy N."/>
            <person name="Sisk P."/>
            <person name="Stolte C."/>
            <person name="Sykes S.N."/>
            <person name="Walk T."/>
            <person name="White J."/>
            <person name="Yandava C."/>
            <person name="Haas B."/>
            <person name="Henn M.R."/>
            <person name="Nusbaum C."/>
            <person name="Birren B."/>
        </authorList>
    </citation>
    <scope>NUCLEOTIDE SEQUENCE [LARGE SCALE GENOMIC DNA]</scope>
    <source>
        <strain evidence="11 12">H605</strain>
    </source>
</reference>
<keyword evidence="5" id="KW-0997">Cell inner membrane</keyword>
<evidence type="ECO:0000256" key="8">
    <source>
        <dbReference type="ARBA" id="ARBA00022989"/>
    </source>
</evidence>
<dbReference type="GO" id="GO:0005886">
    <property type="term" value="C:plasma membrane"/>
    <property type="evidence" value="ECO:0007669"/>
    <property type="project" value="UniProtKB-SubCell"/>
</dbReference>
<evidence type="ECO:0000256" key="4">
    <source>
        <dbReference type="ARBA" id="ARBA00022475"/>
    </source>
</evidence>
<dbReference type="GO" id="GO:0015627">
    <property type="term" value="C:type II protein secretion system complex"/>
    <property type="evidence" value="ECO:0007669"/>
    <property type="project" value="InterPro"/>
</dbReference>
<evidence type="ECO:0000256" key="3">
    <source>
        <dbReference type="ARBA" id="ARBA00022448"/>
    </source>
</evidence>
<comment type="caution">
    <text evidence="11">The sequence shown here is derived from an EMBL/GenBank/DDBJ whole genome shotgun (WGS) entry which is preliminary data.</text>
</comment>
<accession>A0AAJ3TY48</accession>
<evidence type="ECO:0000313" key="12">
    <source>
        <dbReference type="Proteomes" id="UP000243401"/>
    </source>
</evidence>
<dbReference type="SUPFAM" id="SSF103054">
    <property type="entry name" value="General secretion pathway protein M, EpsM"/>
    <property type="match status" value="1"/>
</dbReference>
<evidence type="ECO:0000256" key="2">
    <source>
        <dbReference type="ARBA" id="ARBA00010637"/>
    </source>
</evidence>
<feature type="transmembrane region" description="Helical" evidence="10">
    <location>
        <begin position="24"/>
        <end position="42"/>
    </location>
</feature>
<keyword evidence="4" id="KW-1003">Cell membrane</keyword>
<keyword evidence="8 10" id="KW-1133">Transmembrane helix</keyword>
<proteinExistence type="inferred from homology"/>
<evidence type="ECO:0000256" key="10">
    <source>
        <dbReference type="SAM" id="Phobius"/>
    </source>
</evidence>
<gene>
    <name evidence="11" type="ORF">EATG_03551</name>
</gene>
<sequence length="161" mass="18581">MDSKEYREMIKLWWTEKSPSEKQIIIGLAILSLCVFCWLAVIKPIDNYIADHQSRIQKIKKDIKWMQDQASAHGLLDHPTLRQSVKNILLEEAKRENLAITLENGPDDTLTIHPATFPLENVSRWLTTAQITYGIVIEDLQFTLAGNEEITLRHLSFRGQQ</sequence>
<comment type="subcellular location">
    <subcellularLocation>
        <location evidence="1">Cell inner membrane</location>
        <topology evidence="1">Single-pass membrane protein</topology>
    </subcellularLocation>
</comment>
<evidence type="ECO:0000256" key="7">
    <source>
        <dbReference type="ARBA" id="ARBA00022927"/>
    </source>
</evidence>